<sequence length="116" mass="12828">MSIAFTGGIGPQPFTNRRDPIEVIEANSRVVNQSLLSLWLATPLDFRVESRSETSTFLSWTNQHGPEVTGIKIERALGDGAFSVLTTLTDLTKTSYDDTGLATATRYRYRISVTDD</sequence>
<evidence type="ECO:0000259" key="1">
    <source>
        <dbReference type="PROSITE" id="PS50853"/>
    </source>
</evidence>
<dbReference type="InterPro" id="IPR036116">
    <property type="entry name" value="FN3_sf"/>
</dbReference>
<dbReference type="Gene3D" id="2.60.40.10">
    <property type="entry name" value="Immunoglobulins"/>
    <property type="match status" value="1"/>
</dbReference>
<reference evidence="2" key="1">
    <citation type="journal article" date="2015" name="Nature">
        <title>Complex archaea that bridge the gap between prokaryotes and eukaryotes.</title>
        <authorList>
            <person name="Spang A."/>
            <person name="Saw J.H."/>
            <person name="Jorgensen S.L."/>
            <person name="Zaremba-Niedzwiedzka K."/>
            <person name="Martijn J."/>
            <person name="Lind A.E."/>
            <person name="van Eijk R."/>
            <person name="Schleper C."/>
            <person name="Guy L."/>
            <person name="Ettema T.J."/>
        </authorList>
    </citation>
    <scope>NUCLEOTIDE SEQUENCE</scope>
</reference>
<evidence type="ECO:0000313" key="2">
    <source>
        <dbReference type="EMBL" id="KKL65645.1"/>
    </source>
</evidence>
<proteinExistence type="predicted"/>
<organism evidence="2">
    <name type="scientific">marine sediment metagenome</name>
    <dbReference type="NCBI Taxonomy" id="412755"/>
    <lineage>
        <taxon>unclassified sequences</taxon>
        <taxon>metagenomes</taxon>
        <taxon>ecological metagenomes</taxon>
    </lineage>
</organism>
<feature type="domain" description="Fibronectin type-III" evidence="1">
    <location>
        <begin position="42"/>
        <end position="116"/>
    </location>
</feature>
<comment type="caution">
    <text evidence="2">The sequence shown here is derived from an EMBL/GenBank/DDBJ whole genome shotgun (WGS) entry which is preliminary data.</text>
</comment>
<dbReference type="CDD" id="cd00063">
    <property type="entry name" value="FN3"/>
    <property type="match status" value="1"/>
</dbReference>
<accession>A0A0F9G814</accession>
<dbReference type="AlphaFoldDB" id="A0A0F9G814"/>
<dbReference type="InterPro" id="IPR013783">
    <property type="entry name" value="Ig-like_fold"/>
</dbReference>
<dbReference type="PROSITE" id="PS50853">
    <property type="entry name" value="FN3"/>
    <property type="match status" value="1"/>
</dbReference>
<name>A0A0F9G814_9ZZZZ</name>
<dbReference type="EMBL" id="LAZR01027466">
    <property type="protein sequence ID" value="KKL65645.1"/>
    <property type="molecule type" value="Genomic_DNA"/>
</dbReference>
<dbReference type="InterPro" id="IPR003961">
    <property type="entry name" value="FN3_dom"/>
</dbReference>
<dbReference type="SUPFAM" id="SSF49265">
    <property type="entry name" value="Fibronectin type III"/>
    <property type="match status" value="1"/>
</dbReference>
<protein>
    <recommendedName>
        <fullName evidence="1">Fibronectin type-III domain-containing protein</fullName>
    </recommendedName>
</protein>
<gene>
    <name evidence="2" type="ORF">LCGC14_2152900</name>
</gene>